<gene>
    <name evidence="3" type="ORF">M407DRAFT_155362</name>
</gene>
<feature type="domain" description="Putative zinc-finger" evidence="2">
    <location>
        <begin position="141"/>
        <end position="163"/>
    </location>
</feature>
<dbReference type="OrthoDB" id="2747179at2759"/>
<dbReference type="EMBL" id="KN822973">
    <property type="protein sequence ID" value="KIO30326.1"/>
    <property type="molecule type" value="Genomic_DNA"/>
</dbReference>
<dbReference type="Proteomes" id="UP000054248">
    <property type="component" value="Unassembled WGS sequence"/>
</dbReference>
<protein>
    <recommendedName>
        <fullName evidence="2">Putative zinc-finger domain-containing protein</fullName>
    </recommendedName>
</protein>
<evidence type="ECO:0000259" key="2">
    <source>
        <dbReference type="Pfam" id="PF10650"/>
    </source>
</evidence>
<sequence length="175" mass="18664">MYAVDEDGDQGIFDAVSPTAKKLQIGSPPQRPSTEANRGEKPPDSTQTSPIATSRAASPTKAAAKAVFGSKDYSLPSISSSSADAFDAAEFAKYQNPIGWYDTANNHPLAPSHTVQHSQGVIDLMPLRAQALTRYDPNKQLCQYEVPGGGTCIDPTCRDCHIRDTLPTGKTEGLV</sequence>
<organism evidence="3 4">
    <name type="scientific">Tulasnella calospora MUT 4182</name>
    <dbReference type="NCBI Taxonomy" id="1051891"/>
    <lineage>
        <taxon>Eukaryota</taxon>
        <taxon>Fungi</taxon>
        <taxon>Dikarya</taxon>
        <taxon>Basidiomycota</taxon>
        <taxon>Agaricomycotina</taxon>
        <taxon>Agaricomycetes</taxon>
        <taxon>Cantharellales</taxon>
        <taxon>Tulasnellaceae</taxon>
        <taxon>Tulasnella</taxon>
    </lineage>
</organism>
<accession>A0A0C3QPR6</accession>
<evidence type="ECO:0000256" key="1">
    <source>
        <dbReference type="SAM" id="MobiDB-lite"/>
    </source>
</evidence>
<reference evidence="4" key="2">
    <citation type="submission" date="2015-01" db="EMBL/GenBank/DDBJ databases">
        <title>Evolutionary Origins and Diversification of the Mycorrhizal Mutualists.</title>
        <authorList>
            <consortium name="DOE Joint Genome Institute"/>
            <consortium name="Mycorrhizal Genomics Consortium"/>
            <person name="Kohler A."/>
            <person name="Kuo A."/>
            <person name="Nagy L.G."/>
            <person name="Floudas D."/>
            <person name="Copeland A."/>
            <person name="Barry K.W."/>
            <person name="Cichocki N."/>
            <person name="Veneault-Fourrey C."/>
            <person name="LaButti K."/>
            <person name="Lindquist E.A."/>
            <person name="Lipzen A."/>
            <person name="Lundell T."/>
            <person name="Morin E."/>
            <person name="Murat C."/>
            <person name="Riley R."/>
            <person name="Ohm R."/>
            <person name="Sun H."/>
            <person name="Tunlid A."/>
            <person name="Henrissat B."/>
            <person name="Grigoriev I.V."/>
            <person name="Hibbett D.S."/>
            <person name="Martin F."/>
        </authorList>
    </citation>
    <scope>NUCLEOTIDE SEQUENCE [LARGE SCALE GENOMIC DNA]</scope>
    <source>
        <strain evidence="4">MUT 4182</strain>
    </source>
</reference>
<evidence type="ECO:0000313" key="3">
    <source>
        <dbReference type="EMBL" id="KIO30326.1"/>
    </source>
</evidence>
<dbReference type="InterPro" id="IPR019607">
    <property type="entry name" value="Putative_zinc-finger_domain"/>
</dbReference>
<proteinExistence type="predicted"/>
<feature type="region of interest" description="Disordered" evidence="1">
    <location>
        <begin position="1"/>
        <end position="60"/>
    </location>
</feature>
<name>A0A0C3QPR6_9AGAM</name>
<evidence type="ECO:0000313" key="4">
    <source>
        <dbReference type="Proteomes" id="UP000054248"/>
    </source>
</evidence>
<keyword evidence="4" id="KW-1185">Reference proteome</keyword>
<reference evidence="3 4" key="1">
    <citation type="submission" date="2014-04" db="EMBL/GenBank/DDBJ databases">
        <authorList>
            <consortium name="DOE Joint Genome Institute"/>
            <person name="Kuo A."/>
            <person name="Girlanda M."/>
            <person name="Perotto S."/>
            <person name="Kohler A."/>
            <person name="Nagy L.G."/>
            <person name="Floudas D."/>
            <person name="Copeland A."/>
            <person name="Barry K.W."/>
            <person name="Cichocki N."/>
            <person name="Veneault-Fourrey C."/>
            <person name="LaButti K."/>
            <person name="Lindquist E.A."/>
            <person name="Lipzen A."/>
            <person name="Lundell T."/>
            <person name="Morin E."/>
            <person name="Murat C."/>
            <person name="Sun H."/>
            <person name="Tunlid A."/>
            <person name="Henrissat B."/>
            <person name="Grigoriev I.V."/>
            <person name="Hibbett D.S."/>
            <person name="Martin F."/>
            <person name="Nordberg H.P."/>
            <person name="Cantor M.N."/>
            <person name="Hua S.X."/>
        </authorList>
    </citation>
    <scope>NUCLEOTIDE SEQUENCE [LARGE SCALE GENOMIC DNA]</scope>
    <source>
        <strain evidence="3 4">MUT 4182</strain>
    </source>
</reference>
<dbReference type="Pfam" id="PF10650">
    <property type="entry name" value="zf-C3H1"/>
    <property type="match status" value="1"/>
</dbReference>
<dbReference type="AlphaFoldDB" id="A0A0C3QPR6"/>
<dbReference type="HOGENOM" id="CLU_1533697_0_0_1"/>